<dbReference type="Proteomes" id="UP000836788">
    <property type="component" value="Chromosome 13"/>
</dbReference>
<dbReference type="Gene3D" id="1.10.490.10">
    <property type="entry name" value="Globins"/>
    <property type="match status" value="1"/>
</dbReference>
<dbReference type="InterPro" id="IPR012292">
    <property type="entry name" value="Globin/Proto"/>
</dbReference>
<feature type="domain" description="Globin" evidence="2">
    <location>
        <begin position="15"/>
        <end position="167"/>
    </location>
</feature>
<dbReference type="GO" id="GO:0019825">
    <property type="term" value="F:oxygen binding"/>
    <property type="evidence" value="ECO:0007669"/>
    <property type="project" value="InterPro"/>
</dbReference>
<dbReference type="GO" id="GO:0005344">
    <property type="term" value="F:oxygen carrier activity"/>
    <property type="evidence" value="ECO:0007669"/>
    <property type="project" value="UniProtKB-KW"/>
</dbReference>
<dbReference type="GO" id="GO:0046210">
    <property type="term" value="P:nitric oxide catabolic process"/>
    <property type="evidence" value="ECO:0007669"/>
    <property type="project" value="TreeGrafter"/>
</dbReference>
<dbReference type="Pfam" id="PF00042">
    <property type="entry name" value="Globin"/>
    <property type="match status" value="1"/>
</dbReference>
<keyword evidence="1" id="KW-0408">Iron</keyword>
<dbReference type="AlphaFoldDB" id="A0A8J9X2E6"/>
<keyword evidence="1" id="KW-0479">Metal-binding</keyword>
<gene>
    <name evidence="3" type="ORF">PTTT1_LOCUS13798</name>
</gene>
<evidence type="ECO:0000256" key="1">
    <source>
        <dbReference type="RuleBase" id="RU000356"/>
    </source>
</evidence>
<reference evidence="3" key="1">
    <citation type="submission" date="2022-02" db="EMBL/GenBank/DDBJ databases">
        <authorList>
            <person name="Giguere J D."/>
        </authorList>
    </citation>
    <scope>NUCLEOTIDE SEQUENCE</scope>
    <source>
        <strain evidence="3">CCAP 1055/1</strain>
    </source>
</reference>
<keyword evidence="1" id="KW-0813">Transport</keyword>
<sequence length="202" mass="23125">MHTKINPDRYLPIKTMSAEEESRLQHRKKMIQQTWRAVEFGLDVDCTRIFYTELFRKYPSVQPMFQHSNMEVQAQKLYEVIRVAVRFLDNVQELIPVLKDLGMRHAKHYGVLREHYDAVTEVFISVLNNYILTELDCGNAGIWAMEVADAWHWVLTFIGNTMADAGDQAMVKDVTPNSLANVPTASVVSARKGEDAPVENVV</sequence>
<dbReference type="EMBL" id="OU594954">
    <property type="protein sequence ID" value="CAG9280592.1"/>
    <property type="molecule type" value="Genomic_DNA"/>
</dbReference>
<dbReference type="PROSITE" id="PS01033">
    <property type="entry name" value="GLOBIN"/>
    <property type="match status" value="1"/>
</dbReference>
<dbReference type="GO" id="GO:0020037">
    <property type="term" value="F:heme binding"/>
    <property type="evidence" value="ECO:0007669"/>
    <property type="project" value="InterPro"/>
</dbReference>
<dbReference type="PANTHER" id="PTHR43396:SF6">
    <property type="entry name" value="ABL201WP"/>
    <property type="match status" value="1"/>
</dbReference>
<name>A0A8J9X2E6_PHATR</name>
<protein>
    <recommendedName>
        <fullName evidence="2">Globin domain-containing protein</fullName>
    </recommendedName>
</protein>
<dbReference type="GO" id="GO:0071949">
    <property type="term" value="F:FAD binding"/>
    <property type="evidence" value="ECO:0007669"/>
    <property type="project" value="TreeGrafter"/>
</dbReference>
<dbReference type="InterPro" id="IPR000971">
    <property type="entry name" value="Globin"/>
</dbReference>
<evidence type="ECO:0000313" key="3">
    <source>
        <dbReference type="EMBL" id="CAG9280592.1"/>
    </source>
</evidence>
<dbReference type="GO" id="GO:0071500">
    <property type="term" value="P:cellular response to nitrosative stress"/>
    <property type="evidence" value="ECO:0007669"/>
    <property type="project" value="TreeGrafter"/>
</dbReference>
<evidence type="ECO:0000259" key="2">
    <source>
        <dbReference type="PROSITE" id="PS01033"/>
    </source>
</evidence>
<dbReference type="GO" id="GO:0008941">
    <property type="term" value="F:nitric oxide dioxygenase NAD(P)H activity"/>
    <property type="evidence" value="ECO:0007669"/>
    <property type="project" value="TreeGrafter"/>
</dbReference>
<dbReference type="SUPFAM" id="SSF46458">
    <property type="entry name" value="Globin-like"/>
    <property type="match status" value="1"/>
</dbReference>
<keyword evidence="1" id="KW-0561">Oxygen transport</keyword>
<dbReference type="PANTHER" id="PTHR43396">
    <property type="entry name" value="FLAVOHEMOPROTEIN"/>
    <property type="match status" value="1"/>
</dbReference>
<proteinExistence type="inferred from homology"/>
<dbReference type="InterPro" id="IPR009050">
    <property type="entry name" value="Globin-like_sf"/>
</dbReference>
<organism evidence="3">
    <name type="scientific">Phaeodactylum tricornutum</name>
    <name type="common">Diatom</name>
    <dbReference type="NCBI Taxonomy" id="2850"/>
    <lineage>
        <taxon>Eukaryota</taxon>
        <taxon>Sar</taxon>
        <taxon>Stramenopiles</taxon>
        <taxon>Ochrophyta</taxon>
        <taxon>Bacillariophyta</taxon>
        <taxon>Bacillariophyceae</taxon>
        <taxon>Bacillariophycidae</taxon>
        <taxon>Naviculales</taxon>
        <taxon>Phaeodactylaceae</taxon>
        <taxon>Phaeodactylum</taxon>
    </lineage>
</organism>
<comment type="similarity">
    <text evidence="1">Belongs to the globin family.</text>
</comment>
<keyword evidence="1" id="KW-0349">Heme</keyword>
<accession>A0A8J9X2E6</accession>